<dbReference type="PANTHER" id="PTHR36166:SF1">
    <property type="entry name" value="SRPBCC DOMAIN-CONTAINING PROTEIN"/>
    <property type="match status" value="1"/>
</dbReference>
<proteinExistence type="predicted"/>
<dbReference type="Proteomes" id="UP000054771">
    <property type="component" value="Unassembled WGS sequence"/>
</dbReference>
<dbReference type="InterPro" id="IPR023393">
    <property type="entry name" value="START-like_dom_sf"/>
</dbReference>
<dbReference type="Gene3D" id="3.30.530.20">
    <property type="match status" value="1"/>
</dbReference>
<dbReference type="OMA" id="HRFSFEC"/>
<dbReference type="STRING" id="454130.A0A0U4YUC8"/>
<dbReference type="CDD" id="cd07822">
    <property type="entry name" value="SRPBCC_4"/>
    <property type="match status" value="1"/>
</dbReference>
<organism evidence="1 2">
    <name type="scientific">Aspergillus calidoustus</name>
    <dbReference type="NCBI Taxonomy" id="454130"/>
    <lineage>
        <taxon>Eukaryota</taxon>
        <taxon>Fungi</taxon>
        <taxon>Dikarya</taxon>
        <taxon>Ascomycota</taxon>
        <taxon>Pezizomycotina</taxon>
        <taxon>Eurotiomycetes</taxon>
        <taxon>Eurotiomycetidae</taxon>
        <taxon>Eurotiales</taxon>
        <taxon>Aspergillaceae</taxon>
        <taxon>Aspergillus</taxon>
        <taxon>Aspergillus subgen. Nidulantes</taxon>
    </lineage>
</organism>
<dbReference type="AlphaFoldDB" id="A0A0U4YUC8"/>
<evidence type="ECO:0000313" key="1">
    <source>
        <dbReference type="EMBL" id="CEL00501.1"/>
    </source>
</evidence>
<dbReference type="InterPro" id="IPR019587">
    <property type="entry name" value="Polyketide_cyclase/dehydratase"/>
</dbReference>
<protein>
    <submittedName>
        <fullName evidence="1">Uncharacterized protein</fullName>
    </submittedName>
</protein>
<accession>A0A0U4YUC8</accession>
<keyword evidence="2" id="KW-1185">Reference proteome</keyword>
<reference evidence="2" key="1">
    <citation type="journal article" date="2016" name="Genome Announc.">
        <title>Draft genome sequences of fungus Aspergillus calidoustus.</title>
        <authorList>
            <person name="Horn F."/>
            <person name="Linde J."/>
            <person name="Mattern D.J."/>
            <person name="Walther G."/>
            <person name="Guthke R."/>
            <person name="Scherlach K."/>
            <person name="Martin K."/>
            <person name="Brakhage A.A."/>
            <person name="Petzke L."/>
            <person name="Valiante V."/>
        </authorList>
    </citation>
    <scope>NUCLEOTIDE SEQUENCE [LARGE SCALE GENOMIC DNA]</scope>
    <source>
        <strain evidence="2">SF006504</strain>
    </source>
</reference>
<name>A0A0U4YUC8_ASPCI</name>
<evidence type="ECO:0000313" key="2">
    <source>
        <dbReference type="Proteomes" id="UP000054771"/>
    </source>
</evidence>
<sequence>MLLITTSIEINAPPAAVREKFLDFPSIPTYTTGFVGSITPTPAKDPHTLVPGDKLACVMGNMNFAPVVVRNEPTIFSWRGSLPLVFTGEHIFRFEDVDGGTKTRLVHEESFTGLLAGIMGEGWMGSLSGMRGDTIKGFEGFNVDFKRWVEGSGSQ</sequence>
<dbReference type="EMBL" id="CDMC01000001">
    <property type="protein sequence ID" value="CEL00501.1"/>
    <property type="molecule type" value="Genomic_DNA"/>
</dbReference>
<dbReference type="SUPFAM" id="SSF55961">
    <property type="entry name" value="Bet v1-like"/>
    <property type="match status" value="1"/>
</dbReference>
<gene>
    <name evidence="1" type="ORF">ASPCAL00101</name>
</gene>
<dbReference type="OrthoDB" id="509124at2759"/>
<dbReference type="PANTHER" id="PTHR36166">
    <property type="entry name" value="CHROMOSOME 9, WHOLE GENOME SHOTGUN SEQUENCE"/>
    <property type="match status" value="1"/>
</dbReference>
<dbReference type="Pfam" id="PF10604">
    <property type="entry name" value="Polyketide_cyc2"/>
    <property type="match status" value="1"/>
</dbReference>